<dbReference type="Pfam" id="PF11769">
    <property type="entry name" value="DUF3313"/>
    <property type="match status" value="1"/>
</dbReference>
<keyword evidence="2" id="KW-1185">Reference proteome</keyword>
<evidence type="ECO:0000313" key="1">
    <source>
        <dbReference type="EMBL" id="ADE55652.1"/>
    </source>
</evidence>
<organism evidence="1 2">
    <name type="scientific">Coraliomargarita akajimensis (strain DSM 45221 / IAM 15411 / JCM 23193 / KCTC 12865 / 04OKA010-24)</name>
    <dbReference type="NCBI Taxonomy" id="583355"/>
    <lineage>
        <taxon>Bacteria</taxon>
        <taxon>Pseudomonadati</taxon>
        <taxon>Verrucomicrobiota</taxon>
        <taxon>Opitutia</taxon>
        <taxon>Puniceicoccales</taxon>
        <taxon>Coraliomargaritaceae</taxon>
        <taxon>Coraliomargarita</taxon>
    </lineage>
</organism>
<gene>
    <name evidence="1" type="ordered locus">Caka_2636</name>
</gene>
<evidence type="ECO:0000313" key="2">
    <source>
        <dbReference type="Proteomes" id="UP000000925"/>
    </source>
</evidence>
<accession>D5EPR9</accession>
<dbReference type="PROSITE" id="PS51257">
    <property type="entry name" value="PROKAR_LIPOPROTEIN"/>
    <property type="match status" value="1"/>
</dbReference>
<dbReference type="OrthoDB" id="5565234at2"/>
<reference evidence="1 2" key="1">
    <citation type="journal article" date="2010" name="Stand. Genomic Sci.">
        <title>Complete genome sequence of Coraliomargarita akajimensis type strain (04OKA010-24).</title>
        <authorList>
            <person name="Mavromatis K."/>
            <person name="Abt B."/>
            <person name="Brambilla E."/>
            <person name="Lapidus A."/>
            <person name="Copeland A."/>
            <person name="Deshpande S."/>
            <person name="Nolan M."/>
            <person name="Lucas S."/>
            <person name="Tice H."/>
            <person name="Cheng J.F."/>
            <person name="Han C."/>
            <person name="Detter J.C."/>
            <person name="Woyke T."/>
            <person name="Goodwin L."/>
            <person name="Pitluck S."/>
            <person name="Held B."/>
            <person name="Brettin T."/>
            <person name="Tapia R."/>
            <person name="Ivanova N."/>
            <person name="Mikhailova N."/>
            <person name="Pati A."/>
            <person name="Liolios K."/>
            <person name="Chen A."/>
            <person name="Palaniappan K."/>
            <person name="Land M."/>
            <person name="Hauser L."/>
            <person name="Chang Y.J."/>
            <person name="Jeffries C.D."/>
            <person name="Rohde M."/>
            <person name="Goker M."/>
            <person name="Bristow J."/>
            <person name="Eisen J.A."/>
            <person name="Markowitz V."/>
            <person name="Hugenholtz P."/>
            <person name="Klenk H.P."/>
            <person name="Kyrpides N.C."/>
        </authorList>
    </citation>
    <scope>NUCLEOTIDE SEQUENCE [LARGE SCALE GENOMIC DNA]</scope>
    <source>
        <strain evidence="2">DSM 45221 / IAM 15411 / JCM 23193 / KCTC 12865</strain>
    </source>
</reference>
<dbReference type="RefSeq" id="WP_013044374.1">
    <property type="nucleotide sequence ID" value="NC_014008.1"/>
</dbReference>
<name>D5EPR9_CORAD</name>
<dbReference type="EMBL" id="CP001998">
    <property type="protein sequence ID" value="ADE55652.1"/>
    <property type="molecule type" value="Genomic_DNA"/>
</dbReference>
<proteinExistence type="predicted"/>
<keyword evidence="1" id="KW-0449">Lipoprotein</keyword>
<dbReference type="AlphaFoldDB" id="D5EPR9"/>
<dbReference type="KEGG" id="caa:Caka_2636"/>
<dbReference type="Proteomes" id="UP000000925">
    <property type="component" value="Chromosome"/>
</dbReference>
<dbReference type="InterPro" id="IPR021747">
    <property type="entry name" value="DUF3313"/>
</dbReference>
<protein>
    <submittedName>
        <fullName evidence="1">Putative lipoprotein</fullName>
    </submittedName>
</protein>
<dbReference type="HOGENOM" id="CLU_088489_1_0_0"/>
<sequence length="239" mass="25136">MKKISVSYLLMALGGLLITSLVGCSSSGSSSSSMPIPKNGFLGDYSGLKDSGYSGGSRFASIDTEADFTTYKAVMVDPVEFWVGTDHEEIPEAVVADLQMMAAMLSDSIAKSLKGEYELATKPGPGVIRLRVALIEAGADETVKVADSTESGGAQPTTAISEFGREYINKAGVQAELLDSESGERLVAVVDERAGGSKPFLGSWNSARDAFSYWGGAMLDRLALLKEASKVDALDQVAL</sequence>
<dbReference type="STRING" id="583355.Caka_2636"/>